<keyword evidence="2 5" id="KW-0812">Transmembrane</keyword>
<gene>
    <name evidence="6" type="ORF">I6N98_07555</name>
</gene>
<feature type="transmembrane region" description="Helical" evidence="5">
    <location>
        <begin position="117"/>
        <end position="135"/>
    </location>
</feature>
<dbReference type="GO" id="GO:0016020">
    <property type="term" value="C:membrane"/>
    <property type="evidence" value="ECO:0007669"/>
    <property type="project" value="UniProtKB-SubCell"/>
</dbReference>
<accession>A0A7T4R3A2</accession>
<evidence type="ECO:0000256" key="5">
    <source>
        <dbReference type="SAM" id="Phobius"/>
    </source>
</evidence>
<protein>
    <submittedName>
        <fullName evidence="6">MAPEG family protein</fullName>
    </submittedName>
</protein>
<dbReference type="Proteomes" id="UP000596063">
    <property type="component" value="Chromosome"/>
</dbReference>
<keyword evidence="4 5" id="KW-0472">Membrane</keyword>
<evidence type="ECO:0000256" key="1">
    <source>
        <dbReference type="ARBA" id="ARBA00004370"/>
    </source>
</evidence>
<evidence type="ECO:0000256" key="2">
    <source>
        <dbReference type="ARBA" id="ARBA00022692"/>
    </source>
</evidence>
<proteinExistence type="predicted"/>
<keyword evidence="3 5" id="KW-1133">Transmembrane helix</keyword>
<dbReference type="Pfam" id="PF01124">
    <property type="entry name" value="MAPEG"/>
    <property type="match status" value="1"/>
</dbReference>
<dbReference type="Gene3D" id="1.20.120.550">
    <property type="entry name" value="Membrane associated eicosanoid/glutathione metabolism-like domain"/>
    <property type="match status" value="1"/>
</dbReference>
<dbReference type="EMBL" id="CP066167">
    <property type="protein sequence ID" value="QQD19689.1"/>
    <property type="molecule type" value="Genomic_DNA"/>
</dbReference>
<evidence type="ECO:0000313" key="6">
    <source>
        <dbReference type="EMBL" id="QQD19689.1"/>
    </source>
</evidence>
<feature type="transmembrane region" description="Helical" evidence="5">
    <location>
        <begin position="6"/>
        <end position="26"/>
    </location>
</feature>
<dbReference type="SUPFAM" id="SSF161084">
    <property type="entry name" value="MAPEG domain-like"/>
    <property type="match status" value="1"/>
</dbReference>
<organism evidence="6 7">
    <name type="scientific">Spongiibacter nanhainus</name>
    <dbReference type="NCBI Taxonomy" id="2794344"/>
    <lineage>
        <taxon>Bacteria</taxon>
        <taxon>Pseudomonadati</taxon>
        <taxon>Pseudomonadota</taxon>
        <taxon>Gammaproteobacteria</taxon>
        <taxon>Cellvibrionales</taxon>
        <taxon>Spongiibacteraceae</taxon>
        <taxon>Spongiibacter</taxon>
    </lineage>
</organism>
<dbReference type="InterPro" id="IPR023352">
    <property type="entry name" value="MAPEG-like_dom_sf"/>
</dbReference>
<evidence type="ECO:0000256" key="3">
    <source>
        <dbReference type="ARBA" id="ARBA00022989"/>
    </source>
</evidence>
<comment type="subcellular location">
    <subcellularLocation>
        <location evidence="1">Membrane</location>
    </subcellularLocation>
</comment>
<name>A0A7T4R3A2_9GAMM</name>
<dbReference type="AlphaFoldDB" id="A0A7T4R3A2"/>
<dbReference type="RefSeq" id="WP_198571173.1">
    <property type="nucleotide sequence ID" value="NZ_CP066167.1"/>
</dbReference>
<reference evidence="6 7" key="1">
    <citation type="submission" date="2020-12" db="EMBL/GenBank/DDBJ databases">
        <authorList>
            <person name="Shan Y."/>
        </authorList>
    </citation>
    <scope>NUCLEOTIDE SEQUENCE [LARGE SCALE GENOMIC DNA]</scope>
    <source>
        <strain evidence="7">csc3.9</strain>
    </source>
</reference>
<dbReference type="KEGG" id="snan:I6N98_07555"/>
<keyword evidence="7" id="KW-1185">Reference proteome</keyword>
<dbReference type="InterPro" id="IPR001129">
    <property type="entry name" value="Membr-assoc_MAPEG"/>
</dbReference>
<evidence type="ECO:0000313" key="7">
    <source>
        <dbReference type="Proteomes" id="UP000596063"/>
    </source>
</evidence>
<sequence length="141" mass="15585">MSIATWALLGFAAWTILLLLFTVGVYRWTRILSGRTPIREFVADGDGSDWYKRAMRAHTNCVENLPVFGAIVFAIHASATTGMTVDVVSLGVLIARIAQSLTHVCFEQTNTLTSIRFAFFFAQIIGFFVLIWIVVSHSLAG</sequence>
<evidence type="ECO:0000256" key="4">
    <source>
        <dbReference type="ARBA" id="ARBA00023136"/>
    </source>
</evidence>